<protein>
    <submittedName>
        <fullName evidence="2">Uncharacterized protein</fullName>
    </submittedName>
</protein>
<feature type="transmembrane region" description="Helical" evidence="1">
    <location>
        <begin position="41"/>
        <end position="61"/>
    </location>
</feature>
<reference evidence="2" key="1">
    <citation type="submission" date="2019-12" db="EMBL/GenBank/DDBJ databases">
        <title>An insight into the sialome of adult female Ixodes ricinus ticks feeding for 6 days.</title>
        <authorList>
            <person name="Perner J."/>
            <person name="Ribeiro J.M.C."/>
        </authorList>
    </citation>
    <scope>NUCLEOTIDE SEQUENCE</scope>
    <source>
        <strain evidence="2">Semi-engorged</strain>
        <tissue evidence="2">Salivary glands</tissue>
    </source>
</reference>
<keyword evidence="1" id="KW-0472">Membrane</keyword>
<name>A0A6B0UQX6_IXORI</name>
<keyword evidence="1" id="KW-1133">Transmembrane helix</keyword>
<evidence type="ECO:0000313" key="2">
    <source>
        <dbReference type="EMBL" id="MXU92200.1"/>
    </source>
</evidence>
<feature type="transmembrane region" description="Helical" evidence="1">
    <location>
        <begin position="12"/>
        <end position="34"/>
    </location>
</feature>
<dbReference type="EMBL" id="GIFC01010117">
    <property type="protein sequence ID" value="MXU92200.1"/>
    <property type="molecule type" value="Transcribed_RNA"/>
</dbReference>
<organism evidence="2">
    <name type="scientific">Ixodes ricinus</name>
    <name type="common">Common tick</name>
    <name type="synonym">Acarus ricinus</name>
    <dbReference type="NCBI Taxonomy" id="34613"/>
    <lineage>
        <taxon>Eukaryota</taxon>
        <taxon>Metazoa</taxon>
        <taxon>Ecdysozoa</taxon>
        <taxon>Arthropoda</taxon>
        <taxon>Chelicerata</taxon>
        <taxon>Arachnida</taxon>
        <taxon>Acari</taxon>
        <taxon>Parasitiformes</taxon>
        <taxon>Ixodida</taxon>
        <taxon>Ixodoidea</taxon>
        <taxon>Ixodidae</taxon>
        <taxon>Ixodinae</taxon>
        <taxon>Ixodes</taxon>
    </lineage>
</organism>
<keyword evidence="1" id="KW-0812">Transmembrane</keyword>
<evidence type="ECO:0000256" key="1">
    <source>
        <dbReference type="SAM" id="Phobius"/>
    </source>
</evidence>
<dbReference type="AlphaFoldDB" id="A0A6B0UQX6"/>
<accession>A0A6B0UQX6</accession>
<proteinExistence type="predicted"/>
<sequence>MPSSAPDSLVAASLPLLTVAFSAGAFGFTFFLPLAAAATTFFTVVLGLAGVEATFGVVTAASGLPSFRAAAAALAARALAWLFLASDLLRAPPGSYLVLSTEIILPCSSVRSRCWMHFVPSSMAPMVMKP</sequence>